<dbReference type="InterPro" id="IPR000246">
    <property type="entry name" value="Peptidase_T2"/>
</dbReference>
<sequence length="292" mass="29431">MSNNRFTLALHGGAGAKRGHDYSVEIAHMRGLIEAGRERLAAGAPALDVVVETVAALEASGLYIAGKGASPNADGVYELDASLMDGATTRAGSVAALQGFASPIRTARAVMERTPHVMLAGEGAMAFARAQGLEMVEDPEAYYTRAGAFEDNAAPDVLPTGTVGCVALDQDGRLAAATSTAGVFGKLPGRVGDSPVIGAGAWADGFAAVSCTGQGEYFIRTAVGAQVAHRIRFGGQSLDEAAAGAIAGVAELGGHGGLVSVDREGNVAMPFASSGLKRAALLSDGTIIAEAF</sequence>
<keyword evidence="2" id="KW-1185">Reference proteome</keyword>
<proteinExistence type="predicted"/>
<protein>
    <submittedName>
        <fullName evidence="1">Isoaspartyl peptidase/L-asparaginase</fullName>
    </submittedName>
</protein>
<dbReference type="PANTHER" id="PTHR10188:SF6">
    <property type="entry name" value="N(4)-(BETA-N-ACETYLGLUCOSAMINYL)-L-ASPARAGINASE"/>
    <property type="match status" value="1"/>
</dbReference>
<dbReference type="PANTHER" id="PTHR10188">
    <property type="entry name" value="L-ASPARAGINASE"/>
    <property type="match status" value="1"/>
</dbReference>
<name>A0ABS0T3F5_9CAUL</name>
<dbReference type="SUPFAM" id="SSF56235">
    <property type="entry name" value="N-terminal nucleophile aminohydrolases (Ntn hydrolases)"/>
    <property type="match status" value="1"/>
</dbReference>
<comment type="caution">
    <text evidence="1">The sequence shown here is derived from an EMBL/GenBank/DDBJ whole genome shotgun (WGS) entry which is preliminary data.</text>
</comment>
<dbReference type="EMBL" id="JADWOX010000021">
    <property type="protein sequence ID" value="MBI1686408.1"/>
    <property type="molecule type" value="Genomic_DNA"/>
</dbReference>
<dbReference type="InterPro" id="IPR029055">
    <property type="entry name" value="Ntn_hydrolases_N"/>
</dbReference>
<dbReference type="CDD" id="cd04701">
    <property type="entry name" value="Asparaginase_2"/>
    <property type="match status" value="1"/>
</dbReference>
<evidence type="ECO:0000313" key="1">
    <source>
        <dbReference type="EMBL" id="MBI1686408.1"/>
    </source>
</evidence>
<evidence type="ECO:0000313" key="2">
    <source>
        <dbReference type="Proteomes" id="UP000639859"/>
    </source>
</evidence>
<dbReference type="Gene3D" id="3.60.20.30">
    <property type="entry name" value="(Glycosyl)asparaginase"/>
    <property type="match status" value="1"/>
</dbReference>
<gene>
    <name evidence="1" type="ORF">I4Q42_22285</name>
</gene>
<dbReference type="RefSeq" id="WP_198578297.1">
    <property type="nucleotide sequence ID" value="NZ_JADWOX010000021.1"/>
</dbReference>
<organism evidence="1 2">
    <name type="scientific">Caulobacter hibisci</name>
    <dbReference type="NCBI Taxonomy" id="2035993"/>
    <lineage>
        <taxon>Bacteria</taxon>
        <taxon>Pseudomonadati</taxon>
        <taxon>Pseudomonadota</taxon>
        <taxon>Alphaproteobacteria</taxon>
        <taxon>Caulobacterales</taxon>
        <taxon>Caulobacteraceae</taxon>
        <taxon>Caulobacter</taxon>
    </lineage>
</organism>
<accession>A0ABS0T3F5</accession>
<dbReference type="Pfam" id="PF01112">
    <property type="entry name" value="Asparaginase_2"/>
    <property type="match status" value="1"/>
</dbReference>
<reference evidence="1 2" key="1">
    <citation type="submission" date="2020-11" db="EMBL/GenBank/DDBJ databases">
        <title>genome sequence of strain KACC 18849.</title>
        <authorList>
            <person name="Gao J."/>
            <person name="Zhang X."/>
        </authorList>
    </citation>
    <scope>NUCLEOTIDE SEQUENCE [LARGE SCALE GENOMIC DNA]</scope>
    <source>
        <strain evidence="1 2">KACC 18849</strain>
    </source>
</reference>
<dbReference type="Proteomes" id="UP000639859">
    <property type="component" value="Unassembled WGS sequence"/>
</dbReference>